<evidence type="ECO:0000256" key="1">
    <source>
        <dbReference type="SAM" id="SignalP"/>
    </source>
</evidence>
<keyword evidence="3" id="KW-1185">Reference proteome</keyword>
<keyword evidence="1" id="KW-0732">Signal</keyword>
<proteinExistence type="predicted"/>
<gene>
    <name evidence="2" type="ORF">SCLTRI_LOCUS419</name>
</gene>
<dbReference type="Proteomes" id="UP000624404">
    <property type="component" value="Unassembled WGS sequence"/>
</dbReference>
<comment type="caution">
    <text evidence="2">The sequence shown here is derived from an EMBL/GenBank/DDBJ whole genome shotgun (WGS) entry which is preliminary data.</text>
</comment>
<sequence>MQLHLFPLLHLSLSLITLISLLPITQACLTYHAEFPFDNDKPFIGKIIDNGIETCWINMSYNEHWKWQTMENEKDWGRREWVWKPWPFTCTKKLWEGKMKPNTTDRSYSAELGVGLRGVTYRAHGEKFWFNPDTVEDVEGGVNRWTGLVAGLILGKRGNGVDDCVGRDMAYWVVDGHNHLKISLPRQNTSILQSSSS</sequence>
<feature type="chain" id="PRO_5034248023" evidence="1">
    <location>
        <begin position="28"/>
        <end position="197"/>
    </location>
</feature>
<evidence type="ECO:0000313" key="2">
    <source>
        <dbReference type="EMBL" id="CAD6439777.1"/>
    </source>
</evidence>
<name>A0A8H2VL13_9HELO</name>
<protein>
    <submittedName>
        <fullName evidence="2">6cc7410d-e2d0-4343-bb1f-bb44ba90a60d</fullName>
    </submittedName>
</protein>
<dbReference type="OrthoDB" id="3534476at2759"/>
<evidence type="ECO:0000313" key="3">
    <source>
        <dbReference type="Proteomes" id="UP000624404"/>
    </source>
</evidence>
<dbReference type="EMBL" id="CAJHIA010000002">
    <property type="protein sequence ID" value="CAD6439777.1"/>
    <property type="molecule type" value="Genomic_DNA"/>
</dbReference>
<feature type="signal peptide" evidence="1">
    <location>
        <begin position="1"/>
        <end position="27"/>
    </location>
</feature>
<reference evidence="2" key="1">
    <citation type="submission" date="2020-10" db="EMBL/GenBank/DDBJ databases">
        <authorList>
            <person name="Kusch S."/>
        </authorList>
    </citation>
    <scope>NUCLEOTIDE SEQUENCE</scope>
    <source>
        <strain evidence="2">SwB9</strain>
    </source>
</reference>
<dbReference type="AlphaFoldDB" id="A0A8H2VL13"/>
<accession>A0A8H2VL13</accession>
<organism evidence="2 3">
    <name type="scientific">Sclerotinia trifoliorum</name>
    <dbReference type="NCBI Taxonomy" id="28548"/>
    <lineage>
        <taxon>Eukaryota</taxon>
        <taxon>Fungi</taxon>
        <taxon>Dikarya</taxon>
        <taxon>Ascomycota</taxon>
        <taxon>Pezizomycotina</taxon>
        <taxon>Leotiomycetes</taxon>
        <taxon>Helotiales</taxon>
        <taxon>Sclerotiniaceae</taxon>
        <taxon>Sclerotinia</taxon>
    </lineage>
</organism>